<evidence type="ECO:0000313" key="10">
    <source>
        <dbReference type="EnsemblPlants" id="QL08p050661:mrna"/>
    </source>
</evidence>
<dbReference type="InterPro" id="IPR020596">
    <property type="entry name" value="rRNA_Ade_Mease_Trfase_CS"/>
</dbReference>
<evidence type="ECO:0000256" key="4">
    <source>
        <dbReference type="ARBA" id="ARBA00022691"/>
    </source>
</evidence>
<evidence type="ECO:0000256" key="6">
    <source>
        <dbReference type="PROSITE-ProRule" id="PRU01026"/>
    </source>
</evidence>
<dbReference type="EMBL" id="LRBV02000008">
    <property type="status" value="NOT_ANNOTATED_CDS"/>
    <property type="molecule type" value="Genomic_DNA"/>
</dbReference>
<dbReference type="PANTHER" id="PTHR11727">
    <property type="entry name" value="DIMETHYLADENOSINE TRANSFERASE"/>
    <property type="match status" value="1"/>
</dbReference>
<feature type="binding site" evidence="6">
    <location>
        <position position="110"/>
    </location>
    <ligand>
        <name>S-adenosyl-L-methionine</name>
        <dbReference type="ChEBI" id="CHEBI:59789"/>
    </ligand>
</feature>
<evidence type="ECO:0000256" key="5">
    <source>
        <dbReference type="ARBA" id="ARBA00022884"/>
    </source>
</evidence>
<dbReference type="FunCoup" id="A0A7N2R9N1">
    <property type="interactions" value="488"/>
</dbReference>
<dbReference type="PROSITE" id="PS51689">
    <property type="entry name" value="SAM_RNA_A_N6_MT"/>
    <property type="match status" value="1"/>
</dbReference>
<feature type="binding site" evidence="6">
    <location>
        <position position="223"/>
    </location>
    <ligand>
        <name>S-adenosyl-L-methionine</name>
        <dbReference type="ChEBI" id="CHEBI:59789"/>
    </ligand>
</feature>
<name>A0A7N2R9N1_QUELO</name>
<dbReference type="OMA" id="RHEHGQN"/>
<dbReference type="PANTHER" id="PTHR11727:SF27">
    <property type="entry name" value="RIBOSOMAL RNA SMALL SUBUNIT METHYLTRANSFERASE, CHLOROPLASTIC"/>
    <property type="match status" value="1"/>
</dbReference>
<keyword evidence="3 6" id="KW-0808">Transferase</keyword>
<feature type="domain" description="Ribosomal RNA adenine methylase transferase N-terminal" evidence="9">
    <location>
        <begin position="90"/>
        <end position="309"/>
    </location>
</feature>
<organism evidence="10 11">
    <name type="scientific">Quercus lobata</name>
    <name type="common">Valley oak</name>
    <dbReference type="NCBI Taxonomy" id="97700"/>
    <lineage>
        <taxon>Eukaryota</taxon>
        <taxon>Viridiplantae</taxon>
        <taxon>Streptophyta</taxon>
        <taxon>Embryophyta</taxon>
        <taxon>Tracheophyta</taxon>
        <taxon>Spermatophyta</taxon>
        <taxon>Magnoliopsida</taxon>
        <taxon>eudicotyledons</taxon>
        <taxon>Gunneridae</taxon>
        <taxon>Pentapetalae</taxon>
        <taxon>rosids</taxon>
        <taxon>fabids</taxon>
        <taxon>Fagales</taxon>
        <taxon>Fagaceae</taxon>
        <taxon>Quercus</taxon>
    </lineage>
</organism>
<reference evidence="10 11" key="1">
    <citation type="journal article" date="2016" name="G3 (Bethesda)">
        <title>First Draft Assembly and Annotation of the Genome of a California Endemic Oak Quercus lobata Nee (Fagaceae).</title>
        <authorList>
            <person name="Sork V.L."/>
            <person name="Fitz-Gibbon S.T."/>
            <person name="Puiu D."/>
            <person name="Crepeau M."/>
            <person name="Gugger P.F."/>
            <person name="Sherman R."/>
            <person name="Stevens K."/>
            <person name="Langley C.H."/>
            <person name="Pellegrini M."/>
            <person name="Salzberg S.L."/>
        </authorList>
    </citation>
    <scope>NUCLEOTIDE SEQUENCE [LARGE SCALE GENOMIC DNA]</scope>
    <source>
        <strain evidence="10 11">cv. SW786</strain>
    </source>
</reference>
<feature type="binding site" evidence="6">
    <location>
        <position position="85"/>
    </location>
    <ligand>
        <name>S-adenosyl-L-methionine</name>
        <dbReference type="ChEBI" id="CHEBI:59789"/>
    </ligand>
</feature>
<dbReference type="Gene3D" id="3.40.50.150">
    <property type="entry name" value="Vaccinia Virus protein VP39"/>
    <property type="match status" value="1"/>
</dbReference>
<dbReference type="Proteomes" id="UP000594261">
    <property type="component" value="Chromosome 8"/>
</dbReference>
<dbReference type="Gene3D" id="1.10.8.100">
    <property type="entry name" value="Ribosomal RNA adenine dimethylase-like, domain 2"/>
    <property type="match status" value="1"/>
</dbReference>
<keyword evidence="4 6" id="KW-0949">S-adenosyl-L-methionine</keyword>
<evidence type="ECO:0000256" key="8">
    <source>
        <dbReference type="SAM" id="MobiDB-lite"/>
    </source>
</evidence>
<feature type="binding site" evidence="6">
    <location>
        <position position="83"/>
    </location>
    <ligand>
        <name>S-adenosyl-L-methionine</name>
        <dbReference type="ChEBI" id="CHEBI:59789"/>
    </ligand>
</feature>
<dbReference type="GO" id="GO:0003723">
    <property type="term" value="F:RNA binding"/>
    <property type="evidence" value="ECO:0007669"/>
    <property type="project" value="UniProtKB-UniRule"/>
</dbReference>
<keyword evidence="11" id="KW-1185">Reference proteome</keyword>
<keyword evidence="5 6" id="KW-0694">RNA-binding</keyword>
<feature type="compositionally biased region" description="Low complexity" evidence="8">
    <location>
        <begin position="1"/>
        <end position="14"/>
    </location>
</feature>
<dbReference type="InterPro" id="IPR023165">
    <property type="entry name" value="rRNA_Ade_diMease-like_C"/>
</dbReference>
<dbReference type="PROSITE" id="PS01131">
    <property type="entry name" value="RRNA_A_DIMETH"/>
    <property type="match status" value="1"/>
</dbReference>
<dbReference type="InterPro" id="IPR001737">
    <property type="entry name" value="KsgA/Erm"/>
</dbReference>
<keyword evidence="2 6" id="KW-0489">Methyltransferase</keyword>
<protein>
    <recommendedName>
        <fullName evidence="7">rRNA adenine N(6)-methyltransferase</fullName>
        <ecNumber evidence="7">2.1.1.-</ecNumber>
    </recommendedName>
</protein>
<sequence length="383" mass="42454">MCTGTRPLSLQSLPPVSPTTPPRSQTTLKPTLPAHNSTAGTPLYIACATNGSRSRSRSPDDYQSTLQALNSKGRVPRKSLGQHYMLNSDINEQLASAARVEEGHVVLEIGPGTGSLTNVLLNAGAFVLAIEKDPYMASLVSERFASTERFKRTNNLGRRASHLGEGVSHNLKRSFKASEKITFSKVLKEDFVKCHIHSHVKLLLGSKKSLDHPKSRYAKVVSNIPFNISTEVVKLLLPMGDIFSEVVLLLQEEMAVRLVQSSLRTSEYRPINIFVNFYSDPEYKFKVPRTNFFPQPNVDAAVVVFKLKQAADYPQVSSTKSFFSMVNSAFNGKRKMLRKSLQHICTPIEIEEALGSVGLPATSRPEELTMDDFVKLHNLIVKV</sequence>
<evidence type="ECO:0000256" key="2">
    <source>
        <dbReference type="ARBA" id="ARBA00022603"/>
    </source>
</evidence>
<dbReference type="Pfam" id="PF00398">
    <property type="entry name" value="RrnaAD"/>
    <property type="match status" value="2"/>
</dbReference>
<evidence type="ECO:0000256" key="7">
    <source>
        <dbReference type="RuleBase" id="RU362106"/>
    </source>
</evidence>
<dbReference type="SMART" id="SM00650">
    <property type="entry name" value="rADc"/>
    <property type="match status" value="1"/>
</dbReference>
<dbReference type="EC" id="2.1.1.-" evidence="7"/>
<dbReference type="Gramene" id="QL08p050661:mrna">
    <property type="protein sequence ID" value="QL08p050661:mrna"/>
    <property type="gene ID" value="QL08p050661"/>
</dbReference>
<evidence type="ECO:0000313" key="11">
    <source>
        <dbReference type="Proteomes" id="UP000594261"/>
    </source>
</evidence>
<feature type="binding site" evidence="6">
    <location>
        <position position="131"/>
    </location>
    <ligand>
        <name>S-adenosyl-L-methionine</name>
        <dbReference type="ChEBI" id="CHEBI:59789"/>
    </ligand>
</feature>
<dbReference type="SUPFAM" id="SSF53335">
    <property type="entry name" value="S-adenosyl-L-methionine-dependent methyltransferases"/>
    <property type="match status" value="1"/>
</dbReference>
<reference evidence="10" key="2">
    <citation type="submission" date="2021-01" db="UniProtKB">
        <authorList>
            <consortium name="EnsemblPlants"/>
        </authorList>
    </citation>
    <scope>IDENTIFICATION</scope>
</reference>
<dbReference type="GO" id="GO:0000179">
    <property type="term" value="F:rRNA (adenine-N6,N6-)-dimethyltransferase activity"/>
    <property type="evidence" value="ECO:0007669"/>
    <property type="project" value="UniProtKB-UniRule"/>
</dbReference>
<feature type="region of interest" description="Disordered" evidence="8">
    <location>
        <begin position="1"/>
        <end position="37"/>
    </location>
</feature>
<comment type="similarity">
    <text evidence="6 7">Belongs to the class I-like SAM-binding methyltransferase superfamily. rRNA adenine N(6)-methyltransferase family.</text>
</comment>
<dbReference type="InterPro" id="IPR029063">
    <property type="entry name" value="SAM-dependent_MTases_sf"/>
</dbReference>
<comment type="caution">
    <text evidence="6">Lacks conserved residue(s) required for the propagation of feature annotation.</text>
</comment>
<dbReference type="InterPro" id="IPR020598">
    <property type="entry name" value="rRNA_Ade_methylase_Trfase_N"/>
</dbReference>
<dbReference type="AlphaFoldDB" id="A0A7N2R9N1"/>
<evidence type="ECO:0000259" key="9">
    <source>
        <dbReference type="SMART" id="SM00650"/>
    </source>
</evidence>
<dbReference type="FunFam" id="1.10.8.100:FF:000001">
    <property type="entry name" value="Ribosomal RNA small subunit methyltransferase A"/>
    <property type="match status" value="1"/>
</dbReference>
<dbReference type="InParanoid" id="A0A7N2R9N1"/>
<dbReference type="EnsemblPlants" id="QL08p050661:mrna">
    <property type="protein sequence ID" value="QL08p050661:mrna"/>
    <property type="gene ID" value="QL08p050661"/>
</dbReference>
<proteinExistence type="inferred from homology"/>
<keyword evidence="1 7" id="KW-0698">rRNA processing</keyword>
<evidence type="ECO:0000256" key="1">
    <source>
        <dbReference type="ARBA" id="ARBA00022552"/>
    </source>
</evidence>
<accession>A0A7N2R9N1</accession>
<evidence type="ECO:0000256" key="3">
    <source>
        <dbReference type="ARBA" id="ARBA00022679"/>
    </source>
</evidence>